<dbReference type="InterPro" id="IPR050584">
    <property type="entry name" value="Cholesterol_7-desaturase"/>
</dbReference>
<dbReference type="InterPro" id="IPR044043">
    <property type="entry name" value="VanA_C_cat"/>
</dbReference>
<evidence type="ECO:0000256" key="2">
    <source>
        <dbReference type="ARBA" id="ARBA00022723"/>
    </source>
</evidence>
<dbReference type="Gene3D" id="2.102.10.10">
    <property type="entry name" value="Rieske [2Fe-2S] iron-sulphur domain"/>
    <property type="match status" value="1"/>
</dbReference>
<sequence>MAHYPFHKTGKPWPRNQWYVAAWSHEIETTPLQRKLLGHTIILRRLRNGHISAVSALCPHRRMPLASACIDENDQIVCPYHGATFSGAGHCTSLPFQKHVPDTMHLTAFATAETAPFIWIWEGNASEADMSLLPDIKPLKLSAESTLIFGFGYRHVRARAQIILENLFDESHISFTHTHSLGTRCASDRNPADLAITDQPDYLAFRHASPCRQTEDGMLSLFPSLGQFMQVEYRSELYGVSLINTVGTETFSCREDGTHVALSGCMNFLHGITPETETTTHYFIAATRDFATDSKEYTDILAERNFLVIDEDIRVLEAIEPHLEEAETQPEPNFTTDAAGIRVRRRIETLLEDA</sequence>
<dbReference type="SUPFAM" id="SSF55961">
    <property type="entry name" value="Bet v1-like"/>
    <property type="match status" value="1"/>
</dbReference>
<organism evidence="7 8">
    <name type="scientific">Acetobacter conturbans</name>
    <dbReference type="NCBI Taxonomy" id="1737472"/>
    <lineage>
        <taxon>Bacteria</taxon>
        <taxon>Pseudomonadati</taxon>
        <taxon>Pseudomonadota</taxon>
        <taxon>Alphaproteobacteria</taxon>
        <taxon>Acetobacterales</taxon>
        <taxon>Acetobacteraceae</taxon>
        <taxon>Acetobacter</taxon>
    </lineage>
</organism>
<accession>A0ABX0JYL4</accession>
<dbReference type="PROSITE" id="PS51296">
    <property type="entry name" value="RIESKE"/>
    <property type="match status" value="1"/>
</dbReference>
<keyword evidence="5" id="KW-0411">Iron-sulfur</keyword>
<name>A0ABX0JYL4_9PROT</name>
<dbReference type="PANTHER" id="PTHR21266:SF60">
    <property type="entry name" value="3-KETOSTEROID-9-ALPHA-MONOOXYGENASE, OXYGENASE COMPONENT"/>
    <property type="match status" value="1"/>
</dbReference>
<dbReference type="InterPro" id="IPR017941">
    <property type="entry name" value="Rieske_2Fe-2S"/>
</dbReference>
<keyword evidence="4" id="KW-0408">Iron</keyword>
<dbReference type="PANTHER" id="PTHR21266">
    <property type="entry name" value="IRON-SULFUR DOMAIN CONTAINING PROTEIN"/>
    <property type="match status" value="1"/>
</dbReference>
<evidence type="ECO:0000256" key="3">
    <source>
        <dbReference type="ARBA" id="ARBA00023002"/>
    </source>
</evidence>
<evidence type="ECO:0000256" key="4">
    <source>
        <dbReference type="ARBA" id="ARBA00023004"/>
    </source>
</evidence>
<feature type="domain" description="Rieske" evidence="6">
    <location>
        <begin position="18"/>
        <end position="120"/>
    </location>
</feature>
<keyword evidence="8" id="KW-1185">Reference proteome</keyword>
<dbReference type="Pfam" id="PF00355">
    <property type="entry name" value="Rieske"/>
    <property type="match status" value="1"/>
</dbReference>
<dbReference type="Gene3D" id="3.90.380.10">
    <property type="entry name" value="Naphthalene 1,2-dioxygenase Alpha Subunit, Chain A, domain 1"/>
    <property type="match status" value="1"/>
</dbReference>
<evidence type="ECO:0000313" key="8">
    <source>
        <dbReference type="Proteomes" id="UP000631653"/>
    </source>
</evidence>
<protein>
    <submittedName>
        <fullName evidence="7">Rieske 2Fe-2S domain-containing protein</fullName>
    </submittedName>
</protein>
<gene>
    <name evidence="7" type="ORF">GOB81_00600</name>
</gene>
<proteinExistence type="predicted"/>
<dbReference type="SUPFAM" id="SSF50022">
    <property type="entry name" value="ISP domain"/>
    <property type="match status" value="1"/>
</dbReference>
<dbReference type="InterPro" id="IPR036922">
    <property type="entry name" value="Rieske_2Fe-2S_sf"/>
</dbReference>
<dbReference type="RefSeq" id="WP_173568437.1">
    <property type="nucleotide sequence ID" value="NZ_WOSY01000001.1"/>
</dbReference>
<evidence type="ECO:0000259" key="6">
    <source>
        <dbReference type="PROSITE" id="PS51296"/>
    </source>
</evidence>
<evidence type="ECO:0000313" key="7">
    <source>
        <dbReference type="EMBL" id="NHN87138.1"/>
    </source>
</evidence>
<reference evidence="7 8" key="1">
    <citation type="journal article" date="2020" name="Int. J. Syst. Evol. Microbiol.">
        <title>Novel acetic acid bacteria from cider fermentations: Acetobacter conturbans sp. nov. and Acetobacter fallax sp. nov.</title>
        <authorList>
            <person name="Sombolestani A.S."/>
            <person name="Cleenwerck I."/>
            <person name="Cnockaert M."/>
            <person name="Borremans W."/>
            <person name="Wieme A.D."/>
            <person name="De Vuyst L."/>
            <person name="Vandamme P."/>
        </authorList>
    </citation>
    <scope>NUCLEOTIDE SEQUENCE [LARGE SCALE GENOMIC DNA]</scope>
    <source>
        <strain evidence="7 8">LMG 1627</strain>
    </source>
</reference>
<evidence type="ECO:0000256" key="1">
    <source>
        <dbReference type="ARBA" id="ARBA00022714"/>
    </source>
</evidence>
<dbReference type="Pfam" id="PF19112">
    <property type="entry name" value="VanA_C"/>
    <property type="match status" value="1"/>
</dbReference>
<dbReference type="EMBL" id="WOSY01000001">
    <property type="protein sequence ID" value="NHN87138.1"/>
    <property type="molecule type" value="Genomic_DNA"/>
</dbReference>
<keyword evidence="2" id="KW-0479">Metal-binding</keyword>
<evidence type="ECO:0000256" key="5">
    <source>
        <dbReference type="ARBA" id="ARBA00023014"/>
    </source>
</evidence>
<dbReference type="Proteomes" id="UP000631653">
    <property type="component" value="Unassembled WGS sequence"/>
</dbReference>
<keyword evidence="3" id="KW-0560">Oxidoreductase</keyword>
<keyword evidence="1" id="KW-0001">2Fe-2S</keyword>
<comment type="caution">
    <text evidence="7">The sequence shown here is derived from an EMBL/GenBank/DDBJ whole genome shotgun (WGS) entry which is preliminary data.</text>
</comment>